<dbReference type="PROSITE" id="PS50102">
    <property type="entry name" value="RRM"/>
    <property type="match status" value="1"/>
</dbReference>
<dbReference type="Gene3D" id="3.30.70.330">
    <property type="match status" value="1"/>
</dbReference>
<evidence type="ECO:0000313" key="4">
    <source>
        <dbReference type="Proteomes" id="UP000678393"/>
    </source>
</evidence>
<evidence type="ECO:0000259" key="2">
    <source>
        <dbReference type="PROSITE" id="PS50102"/>
    </source>
</evidence>
<dbReference type="InterPro" id="IPR012677">
    <property type="entry name" value="Nucleotide-bd_a/b_plait_sf"/>
</dbReference>
<comment type="caution">
    <text evidence="3">The sequence shown here is derived from an EMBL/GenBank/DDBJ whole genome shotgun (WGS) entry which is preliminary data.</text>
</comment>
<organism evidence="3 4">
    <name type="scientific">Candidula unifasciata</name>
    <dbReference type="NCBI Taxonomy" id="100452"/>
    <lineage>
        <taxon>Eukaryota</taxon>
        <taxon>Metazoa</taxon>
        <taxon>Spiralia</taxon>
        <taxon>Lophotrochozoa</taxon>
        <taxon>Mollusca</taxon>
        <taxon>Gastropoda</taxon>
        <taxon>Heterobranchia</taxon>
        <taxon>Euthyneura</taxon>
        <taxon>Panpulmonata</taxon>
        <taxon>Eupulmonata</taxon>
        <taxon>Stylommatophora</taxon>
        <taxon>Helicina</taxon>
        <taxon>Helicoidea</taxon>
        <taxon>Geomitridae</taxon>
        <taxon>Candidula</taxon>
    </lineage>
</organism>
<protein>
    <recommendedName>
        <fullName evidence="2">RRM domain-containing protein</fullName>
    </recommendedName>
</protein>
<feature type="domain" description="RRM" evidence="2">
    <location>
        <begin position="45"/>
        <end position="120"/>
    </location>
</feature>
<proteinExistence type="predicted"/>
<feature type="non-terminal residue" evidence="3">
    <location>
        <position position="124"/>
    </location>
</feature>
<dbReference type="InterPro" id="IPR000504">
    <property type="entry name" value="RRM_dom"/>
</dbReference>
<reference evidence="3" key="1">
    <citation type="submission" date="2021-04" db="EMBL/GenBank/DDBJ databases">
        <authorList>
            <consortium name="Molecular Ecology Group"/>
        </authorList>
    </citation>
    <scope>NUCLEOTIDE SEQUENCE</scope>
</reference>
<accession>A0A8S3ZVJ7</accession>
<evidence type="ECO:0000256" key="1">
    <source>
        <dbReference type="PROSITE-ProRule" id="PRU00176"/>
    </source>
</evidence>
<dbReference type="AlphaFoldDB" id="A0A8S3ZVJ7"/>
<dbReference type="CDD" id="cd00590">
    <property type="entry name" value="RRM_SF"/>
    <property type="match status" value="1"/>
</dbReference>
<dbReference type="Pfam" id="PF00076">
    <property type="entry name" value="RRM_1"/>
    <property type="match status" value="1"/>
</dbReference>
<dbReference type="InterPro" id="IPR035979">
    <property type="entry name" value="RBD_domain_sf"/>
</dbReference>
<keyword evidence="4" id="KW-1185">Reference proteome</keyword>
<sequence length="124" mass="13712">MDLCNEFVGGIDVQLPDVAASCSINHVPPMENRAVPQWNKSNTAGLLLITEIPLDFTEQEIAQSCKKYGYLLRLELKKDTRSEKLYAVANFVDWGSVDKAVSQGKISVKGKDLPVKSMQEDLLG</sequence>
<gene>
    <name evidence="3" type="ORF">CUNI_LOCUS17666</name>
</gene>
<evidence type="ECO:0000313" key="3">
    <source>
        <dbReference type="EMBL" id="CAG5132108.1"/>
    </source>
</evidence>
<dbReference type="SUPFAM" id="SSF54928">
    <property type="entry name" value="RNA-binding domain, RBD"/>
    <property type="match status" value="1"/>
</dbReference>
<keyword evidence="1" id="KW-0694">RNA-binding</keyword>
<dbReference type="EMBL" id="CAJHNH020005094">
    <property type="protein sequence ID" value="CAG5132108.1"/>
    <property type="molecule type" value="Genomic_DNA"/>
</dbReference>
<dbReference type="Proteomes" id="UP000678393">
    <property type="component" value="Unassembled WGS sequence"/>
</dbReference>
<name>A0A8S3ZVJ7_9EUPU</name>
<dbReference type="GO" id="GO:0003723">
    <property type="term" value="F:RNA binding"/>
    <property type="evidence" value="ECO:0007669"/>
    <property type="project" value="UniProtKB-UniRule"/>
</dbReference>